<proteinExistence type="inferred from homology"/>
<dbReference type="Pfam" id="PF00410">
    <property type="entry name" value="Ribosomal_S8"/>
    <property type="match status" value="1"/>
</dbReference>
<evidence type="ECO:0000313" key="10">
    <source>
        <dbReference type="EMBL" id="OOP59768.1"/>
    </source>
</evidence>
<evidence type="ECO:0000256" key="4">
    <source>
        <dbReference type="ARBA" id="ARBA00022980"/>
    </source>
</evidence>
<evidence type="ECO:0000313" key="9">
    <source>
        <dbReference type="EMBL" id="MEK0308940.1"/>
    </source>
</evidence>
<dbReference type="Proteomes" id="UP001383392">
    <property type="component" value="Unassembled WGS sequence"/>
</dbReference>
<dbReference type="HAMAP" id="MF_01302_B">
    <property type="entry name" value="Ribosomal_uS8_B"/>
    <property type="match status" value="1"/>
</dbReference>
<dbReference type="GO" id="GO:0003735">
    <property type="term" value="F:structural constituent of ribosome"/>
    <property type="evidence" value="ECO:0007669"/>
    <property type="project" value="InterPro"/>
</dbReference>
<dbReference type="EMBL" id="MWKN01000015">
    <property type="protein sequence ID" value="OOP59768.1"/>
    <property type="molecule type" value="Genomic_DNA"/>
</dbReference>
<reference evidence="9 12" key="2">
    <citation type="journal article" date="2023" name="Int. J. Syst. Evol. Microbiol.">
        <title>The observation of taxonomic boundaries for the 16SrII and 16SrXXV phytoplasmas using genome-based delimitation.</title>
        <authorList>
            <person name="Rodrigues Jardim B."/>
            <person name="Tran-Nguyen L.T.T."/>
            <person name="Gambley C."/>
            <person name="Al-Sadi A.M."/>
            <person name="Al-Subhi A.M."/>
            <person name="Foissac X."/>
            <person name="Salar P."/>
            <person name="Cai H."/>
            <person name="Yang J.Y."/>
            <person name="Davis R."/>
            <person name="Jones L."/>
            <person name="Rodoni B."/>
            <person name="Constable F.E."/>
        </authorList>
    </citation>
    <scope>NUCLEOTIDE SEQUENCE [LARGE SCALE GENOMIC DNA]</scope>
    <source>
        <strain evidence="9">BAWM-OMN-P75</strain>
    </source>
</reference>
<keyword evidence="4 8" id="KW-0689">Ribosomal protein</keyword>
<comment type="function">
    <text evidence="8">One of the primary rRNA binding proteins, it binds directly to 16S rRNA central domain where it helps coordinate assembly of the platform of the 30S subunit.</text>
</comment>
<dbReference type="Gene3D" id="3.30.1370.30">
    <property type="match status" value="1"/>
</dbReference>
<dbReference type="EMBL" id="JAOSJG010000002">
    <property type="protein sequence ID" value="MEK0308940.1"/>
    <property type="molecule type" value="Genomic_DNA"/>
</dbReference>
<dbReference type="OrthoDB" id="9802617at2"/>
<evidence type="ECO:0000256" key="1">
    <source>
        <dbReference type="ARBA" id="ARBA00006471"/>
    </source>
</evidence>
<gene>
    <name evidence="8 9" type="primary">rpsH</name>
    <name evidence="10" type="ORF">B2G44_00490</name>
    <name evidence="9" type="ORF">OC712_00340</name>
</gene>
<dbReference type="InterPro" id="IPR035987">
    <property type="entry name" value="Ribosomal_uS8_sf"/>
</dbReference>
<evidence type="ECO:0000256" key="2">
    <source>
        <dbReference type="ARBA" id="ARBA00022730"/>
    </source>
</evidence>
<dbReference type="GO" id="GO:0006412">
    <property type="term" value="P:translation"/>
    <property type="evidence" value="ECO:0007669"/>
    <property type="project" value="UniProtKB-UniRule"/>
</dbReference>
<dbReference type="GO" id="GO:1990904">
    <property type="term" value="C:ribonucleoprotein complex"/>
    <property type="evidence" value="ECO:0007669"/>
    <property type="project" value="UniProtKB-KW"/>
</dbReference>
<evidence type="ECO:0000256" key="7">
    <source>
        <dbReference type="ARBA" id="ARBA00046740"/>
    </source>
</evidence>
<comment type="caution">
    <text evidence="10">The sequence shown here is derived from an EMBL/GenBank/DDBJ whole genome shotgun (WGS) entry which is preliminary data.</text>
</comment>
<dbReference type="Gene3D" id="3.30.1490.10">
    <property type="match status" value="1"/>
</dbReference>
<evidence type="ECO:0000256" key="3">
    <source>
        <dbReference type="ARBA" id="ARBA00022884"/>
    </source>
</evidence>
<dbReference type="AlphaFoldDB" id="A0A1S9M3B9"/>
<keyword evidence="3 8" id="KW-0694">RNA-binding</keyword>
<evidence type="ECO:0000256" key="5">
    <source>
        <dbReference type="ARBA" id="ARBA00023274"/>
    </source>
</evidence>
<evidence type="ECO:0000313" key="11">
    <source>
        <dbReference type="Proteomes" id="UP000189722"/>
    </source>
</evidence>
<keyword evidence="5 8" id="KW-0687">Ribonucleoprotein</keyword>
<dbReference type="STRING" id="180978.B2G44_00490"/>
<name>A0A1S9M3B9_9MOLU</name>
<comment type="subunit">
    <text evidence="7 8">Part of the 30S ribosomal subunit. Contacts proteins S5 and S12.</text>
</comment>
<dbReference type="NCBIfam" id="NF001109">
    <property type="entry name" value="PRK00136.1"/>
    <property type="match status" value="1"/>
</dbReference>
<evidence type="ECO:0000256" key="6">
    <source>
        <dbReference type="ARBA" id="ARBA00035258"/>
    </source>
</evidence>
<dbReference type="FunFam" id="3.30.1370.30:FF:000002">
    <property type="entry name" value="30S ribosomal protein S8"/>
    <property type="match status" value="1"/>
</dbReference>
<accession>A0A1S9M3B9</accession>
<dbReference type="GO" id="GO:0019843">
    <property type="term" value="F:rRNA binding"/>
    <property type="evidence" value="ECO:0007669"/>
    <property type="project" value="UniProtKB-UniRule"/>
</dbReference>
<evidence type="ECO:0000256" key="8">
    <source>
        <dbReference type="HAMAP-Rule" id="MF_01302"/>
    </source>
</evidence>
<reference evidence="10 11" key="1">
    <citation type="submission" date="2017-02" db="EMBL/GenBank/DDBJ databases">
        <title>A draft genome of 'Candidatus Phytoplasma aurantifolia' the agent of the witches-broom disease of lime.</title>
        <authorList>
            <person name="Foissac X."/>
            <person name="Carle P."/>
        </authorList>
    </citation>
    <scope>NUCLEOTIDE SEQUENCE [LARGE SCALE GENOMIC DNA]</scope>
    <source>
        <strain evidence="10 11">WBDL</strain>
    </source>
</reference>
<dbReference type="FunFam" id="3.30.1490.10:FF:000001">
    <property type="entry name" value="30S ribosomal protein S8"/>
    <property type="match status" value="1"/>
</dbReference>
<dbReference type="RefSeq" id="WP_078122907.1">
    <property type="nucleotide sequence ID" value="NZ_JAOSJG010000002.1"/>
</dbReference>
<dbReference type="Proteomes" id="UP000189722">
    <property type="component" value="Unassembled WGS sequence"/>
</dbReference>
<keyword evidence="12" id="KW-1185">Reference proteome</keyword>
<protein>
    <recommendedName>
        <fullName evidence="6 8">Small ribosomal subunit protein uS8</fullName>
    </recommendedName>
</protein>
<comment type="similarity">
    <text evidence="1 8">Belongs to the universal ribosomal protein uS8 family.</text>
</comment>
<dbReference type="PANTHER" id="PTHR11758">
    <property type="entry name" value="40S RIBOSOMAL PROTEIN S15A"/>
    <property type="match status" value="1"/>
</dbReference>
<keyword evidence="2 8" id="KW-0699">rRNA-binding</keyword>
<organism evidence="10 11">
    <name type="scientific">Candidatus Phytoplasma citri</name>
    <dbReference type="NCBI Taxonomy" id="180978"/>
    <lineage>
        <taxon>Bacteria</taxon>
        <taxon>Bacillati</taxon>
        <taxon>Mycoplasmatota</taxon>
        <taxon>Mollicutes</taxon>
        <taxon>Acholeplasmatales</taxon>
        <taxon>Acholeplasmataceae</taxon>
        <taxon>Candidatus Phytoplasma</taxon>
        <taxon>16SrII (Peanut WB group)</taxon>
    </lineage>
</organism>
<evidence type="ECO:0000313" key="12">
    <source>
        <dbReference type="Proteomes" id="UP001383392"/>
    </source>
</evidence>
<dbReference type="GO" id="GO:0005737">
    <property type="term" value="C:cytoplasm"/>
    <property type="evidence" value="ECO:0007669"/>
    <property type="project" value="UniProtKB-ARBA"/>
</dbReference>
<dbReference type="SUPFAM" id="SSF56047">
    <property type="entry name" value="Ribosomal protein S8"/>
    <property type="match status" value="1"/>
</dbReference>
<dbReference type="GO" id="GO:0005840">
    <property type="term" value="C:ribosome"/>
    <property type="evidence" value="ECO:0007669"/>
    <property type="project" value="UniProtKB-KW"/>
</dbReference>
<sequence length="126" mass="14342">MVMTDTIADLLTRIRNANAMKYDEVCVPCSNLKIRMLEVLKKEGFIINFNIDKKLNKIIIYLKYNKETKESVIKGLKRVSKYVSVQEIPKVRNGFGIALISTSRGILTDYEASSLNVGGHLLAYIW</sequence>
<dbReference type="InterPro" id="IPR000630">
    <property type="entry name" value="Ribosomal_uS8"/>
</dbReference>